<evidence type="ECO:0000256" key="5">
    <source>
        <dbReference type="ARBA" id="ARBA00034021"/>
    </source>
</evidence>
<keyword evidence="4" id="KW-0720">Serine protease</keyword>
<dbReference type="GO" id="GO:0006515">
    <property type="term" value="P:protein quality control for misfolded or incompletely synthesized proteins"/>
    <property type="evidence" value="ECO:0007669"/>
    <property type="project" value="TreeGrafter"/>
</dbReference>
<evidence type="ECO:0000256" key="3">
    <source>
        <dbReference type="ARBA" id="ARBA00022801"/>
    </source>
</evidence>
<organism evidence="8 9">
    <name type="scientific">Wickerhamomyces ciferrii (strain ATCC 14091 / BCRC 22168 / CBS 111 / JCM 3599 / NBRC 0793 / NRRL Y-1031 F-60-10)</name>
    <name type="common">Yeast</name>
    <name type="synonym">Pichia ciferrii</name>
    <dbReference type="NCBI Taxonomy" id="1206466"/>
    <lineage>
        <taxon>Eukaryota</taxon>
        <taxon>Fungi</taxon>
        <taxon>Dikarya</taxon>
        <taxon>Ascomycota</taxon>
        <taxon>Saccharomycotina</taxon>
        <taxon>Saccharomycetes</taxon>
        <taxon>Phaffomycetales</taxon>
        <taxon>Wickerhamomycetaceae</taxon>
        <taxon>Wickerhamomyces</taxon>
    </lineage>
</organism>
<protein>
    <recommendedName>
        <fullName evidence="7">ATP-dependent Clp protease proteolytic subunit</fullName>
    </recommendedName>
</protein>
<dbReference type="Pfam" id="PF00574">
    <property type="entry name" value="CLP_protease"/>
    <property type="match status" value="1"/>
</dbReference>
<dbReference type="GO" id="GO:0004176">
    <property type="term" value="F:ATP-dependent peptidase activity"/>
    <property type="evidence" value="ECO:0007669"/>
    <property type="project" value="InterPro"/>
</dbReference>
<dbReference type="AlphaFoldDB" id="K0KXU9"/>
<evidence type="ECO:0000313" key="8">
    <source>
        <dbReference type="EMBL" id="CCH45903.1"/>
    </source>
</evidence>
<dbReference type="GO" id="GO:0009368">
    <property type="term" value="C:endopeptidase Clp complex"/>
    <property type="evidence" value="ECO:0007669"/>
    <property type="project" value="TreeGrafter"/>
</dbReference>
<proteinExistence type="inferred from homology"/>
<dbReference type="HAMAP" id="MF_00444">
    <property type="entry name" value="ClpP"/>
    <property type="match status" value="1"/>
</dbReference>
<dbReference type="GO" id="GO:0051117">
    <property type="term" value="F:ATPase binding"/>
    <property type="evidence" value="ECO:0007669"/>
    <property type="project" value="TreeGrafter"/>
</dbReference>
<gene>
    <name evidence="8" type="ORF">BN7_5490</name>
</gene>
<dbReference type="PROSITE" id="PS00382">
    <property type="entry name" value="CLP_PROTEASE_HIS"/>
    <property type="match status" value="1"/>
</dbReference>
<dbReference type="EMBL" id="CAIF01000217">
    <property type="protein sequence ID" value="CCH45903.1"/>
    <property type="molecule type" value="Genomic_DNA"/>
</dbReference>
<keyword evidence="3 8" id="KW-0378">Hydrolase</keyword>
<dbReference type="FunFam" id="3.90.226.10:FF:000002">
    <property type="entry name" value="ATP-dependent Clp protease proteolytic subunit"/>
    <property type="match status" value="1"/>
</dbReference>
<evidence type="ECO:0000256" key="1">
    <source>
        <dbReference type="ARBA" id="ARBA00007039"/>
    </source>
</evidence>
<dbReference type="NCBIfam" id="NF001368">
    <property type="entry name" value="PRK00277.1"/>
    <property type="match status" value="1"/>
</dbReference>
<comment type="catalytic activity">
    <reaction evidence="5 6">
        <text>Hydrolysis of proteins to small peptides in the presence of ATP and magnesium. alpha-casein is the usual test substrate. In the absence of ATP, only oligopeptides shorter than five residues are hydrolyzed (such as succinyl-Leu-Tyr-|-NHMec, and Leu-Tyr-Leu-|-Tyr-Trp, in which cleavage of the -Tyr-|-Leu- and -Tyr-|-Trp bonds also occurs).</text>
        <dbReference type="EC" id="3.4.21.92"/>
    </reaction>
</comment>
<comment type="caution">
    <text evidence="8">The sequence shown here is derived from an EMBL/GenBank/DDBJ whole genome shotgun (WGS) entry which is preliminary data.</text>
</comment>
<keyword evidence="2 8" id="KW-0645">Protease</keyword>
<name>K0KXU9_WICCF</name>
<dbReference type="HOGENOM" id="CLU_058707_3_1_1"/>
<reference evidence="8 9" key="1">
    <citation type="journal article" date="2012" name="Eukaryot. Cell">
        <title>Draft genome sequence of Wickerhamomyces ciferrii NRRL Y-1031 F-60-10.</title>
        <authorList>
            <person name="Schneider J."/>
            <person name="Andrea H."/>
            <person name="Blom J."/>
            <person name="Jaenicke S."/>
            <person name="Ruckert C."/>
            <person name="Schorsch C."/>
            <person name="Szczepanowski R."/>
            <person name="Farwick M."/>
            <person name="Goesmann A."/>
            <person name="Puhler A."/>
            <person name="Schaffer S."/>
            <person name="Tauch A."/>
            <person name="Kohler T."/>
            <person name="Brinkrolf K."/>
        </authorList>
    </citation>
    <scope>NUCLEOTIDE SEQUENCE [LARGE SCALE GENOMIC DNA]</scope>
    <source>
        <strain evidence="9">ATCC 14091 / BCRC 22168 / CBS 111 / JCM 3599 / NBRC 0793 / NRRL Y-1031 F-60-10</strain>
    </source>
</reference>
<dbReference type="PANTHER" id="PTHR10381">
    <property type="entry name" value="ATP-DEPENDENT CLP PROTEASE PROTEOLYTIC SUBUNIT"/>
    <property type="match status" value="1"/>
</dbReference>
<evidence type="ECO:0000256" key="7">
    <source>
        <dbReference type="RuleBase" id="RU003567"/>
    </source>
</evidence>
<dbReference type="InterPro" id="IPR001907">
    <property type="entry name" value="ClpP"/>
</dbReference>
<dbReference type="Gene3D" id="3.90.226.10">
    <property type="entry name" value="2-enoyl-CoA Hydratase, Chain A, domain 1"/>
    <property type="match status" value="1"/>
</dbReference>
<dbReference type="InterPro" id="IPR029045">
    <property type="entry name" value="ClpP/crotonase-like_dom_sf"/>
</dbReference>
<dbReference type="eggNOG" id="KOG0840">
    <property type="taxonomic scope" value="Eukaryota"/>
</dbReference>
<dbReference type="PANTHER" id="PTHR10381:SF11">
    <property type="entry name" value="ATP-DEPENDENT CLP PROTEASE PROTEOLYTIC SUBUNIT, MITOCHONDRIAL"/>
    <property type="match status" value="1"/>
</dbReference>
<evidence type="ECO:0000313" key="9">
    <source>
        <dbReference type="Proteomes" id="UP000009328"/>
    </source>
</evidence>
<feature type="active site" evidence="6">
    <location>
        <position position="141"/>
    </location>
</feature>
<dbReference type="InterPro" id="IPR023562">
    <property type="entry name" value="ClpP/TepA"/>
</dbReference>
<dbReference type="GO" id="GO:0004252">
    <property type="term" value="F:serine-type endopeptidase activity"/>
    <property type="evidence" value="ECO:0007669"/>
    <property type="project" value="UniProtKB-EC"/>
</dbReference>
<dbReference type="InParanoid" id="K0KXU9"/>
<dbReference type="NCBIfam" id="NF009205">
    <property type="entry name" value="PRK12553.1"/>
    <property type="match status" value="1"/>
</dbReference>
<dbReference type="Proteomes" id="UP000009328">
    <property type="component" value="Unassembled WGS sequence"/>
</dbReference>
<dbReference type="CDD" id="cd07017">
    <property type="entry name" value="S14_ClpP_2"/>
    <property type="match status" value="1"/>
</dbReference>
<evidence type="ECO:0000256" key="4">
    <source>
        <dbReference type="ARBA" id="ARBA00022825"/>
    </source>
</evidence>
<accession>K0KXU9</accession>
<dbReference type="PRINTS" id="PR00127">
    <property type="entry name" value="CLPPROTEASEP"/>
</dbReference>
<sequence>MLRTSFQNQLFSGIYKTQRRSIGSVPFVINRGSTNAYDVFSKLLSERIIYLSGPIDDNLATTVTAQLLYLESQSSLPINIYINSPGGSVTSGLAIYDTMQYIRCEISTVAIGQAYSMGSLLLAAGTRNKRFVLPNTSIMVHQPSGGFQGQTSDIEIHAKHIIKTRERLNRIYQKHIKRGTTLEKIHELLDRDKFLTSEEAVELGLADRVLERREDTDPLKTKANEDIVQT</sequence>
<evidence type="ECO:0000256" key="2">
    <source>
        <dbReference type="ARBA" id="ARBA00022670"/>
    </source>
</evidence>
<dbReference type="STRING" id="1206466.K0KXU9"/>
<keyword evidence="9" id="KW-1185">Reference proteome</keyword>
<evidence type="ECO:0000256" key="6">
    <source>
        <dbReference type="PROSITE-ProRule" id="PRU10086"/>
    </source>
</evidence>
<dbReference type="InterPro" id="IPR033135">
    <property type="entry name" value="ClpP_His_AS"/>
</dbReference>
<dbReference type="SUPFAM" id="SSF52096">
    <property type="entry name" value="ClpP/crotonase"/>
    <property type="match status" value="1"/>
</dbReference>
<comment type="similarity">
    <text evidence="1 7">Belongs to the peptidase S14 family.</text>
</comment>